<evidence type="ECO:0000313" key="3">
    <source>
        <dbReference type="Proteomes" id="UP001066276"/>
    </source>
</evidence>
<reference evidence="2" key="1">
    <citation type="journal article" date="2022" name="bioRxiv">
        <title>Sequencing and chromosome-scale assembly of the giantPleurodeles waltlgenome.</title>
        <authorList>
            <person name="Brown T."/>
            <person name="Elewa A."/>
            <person name="Iarovenko S."/>
            <person name="Subramanian E."/>
            <person name="Araus A.J."/>
            <person name="Petzold A."/>
            <person name="Susuki M."/>
            <person name="Suzuki K.-i.T."/>
            <person name="Hayashi T."/>
            <person name="Toyoda A."/>
            <person name="Oliveira C."/>
            <person name="Osipova E."/>
            <person name="Leigh N.D."/>
            <person name="Simon A."/>
            <person name="Yun M.H."/>
        </authorList>
    </citation>
    <scope>NUCLEOTIDE SEQUENCE</scope>
    <source>
        <strain evidence="2">20211129_DDA</strain>
        <tissue evidence="2">Liver</tissue>
    </source>
</reference>
<name>A0AAV7RG78_PLEWA</name>
<protein>
    <submittedName>
        <fullName evidence="2">Uncharacterized protein</fullName>
    </submittedName>
</protein>
<comment type="caution">
    <text evidence="2">The sequence shown here is derived from an EMBL/GenBank/DDBJ whole genome shotgun (WGS) entry which is preliminary data.</text>
</comment>
<proteinExistence type="predicted"/>
<gene>
    <name evidence="2" type="ORF">NDU88_003422</name>
</gene>
<evidence type="ECO:0000313" key="2">
    <source>
        <dbReference type="EMBL" id="KAJ1150632.1"/>
    </source>
</evidence>
<accession>A0AAV7RG78</accession>
<dbReference type="Proteomes" id="UP001066276">
    <property type="component" value="Chromosome 5"/>
</dbReference>
<evidence type="ECO:0000256" key="1">
    <source>
        <dbReference type="SAM" id="MobiDB-lite"/>
    </source>
</evidence>
<keyword evidence="3" id="KW-1185">Reference proteome</keyword>
<dbReference type="AlphaFoldDB" id="A0AAV7RG78"/>
<feature type="region of interest" description="Disordered" evidence="1">
    <location>
        <begin position="26"/>
        <end position="137"/>
    </location>
</feature>
<organism evidence="2 3">
    <name type="scientific">Pleurodeles waltl</name>
    <name type="common">Iberian ribbed newt</name>
    <dbReference type="NCBI Taxonomy" id="8319"/>
    <lineage>
        <taxon>Eukaryota</taxon>
        <taxon>Metazoa</taxon>
        <taxon>Chordata</taxon>
        <taxon>Craniata</taxon>
        <taxon>Vertebrata</taxon>
        <taxon>Euteleostomi</taxon>
        <taxon>Amphibia</taxon>
        <taxon>Batrachia</taxon>
        <taxon>Caudata</taxon>
        <taxon>Salamandroidea</taxon>
        <taxon>Salamandridae</taxon>
        <taxon>Pleurodelinae</taxon>
        <taxon>Pleurodeles</taxon>
    </lineage>
</organism>
<sequence>MNGSFMVLMGLGKEDLASGGFDELFTASRPQCPRGTEDSAWLHSERTNEERLPEHSGLHSTHRDTFWRPGAAEEDEEDRRDPLSAVDDSCGCSHQQRTKGDDTGGIAVTPESEDQEAETAPARPCSGKVRSQRGQCY</sequence>
<feature type="compositionally biased region" description="Basic and acidic residues" evidence="1">
    <location>
        <begin position="43"/>
        <end position="66"/>
    </location>
</feature>
<dbReference type="EMBL" id="JANPWB010000009">
    <property type="protein sequence ID" value="KAJ1150632.1"/>
    <property type="molecule type" value="Genomic_DNA"/>
</dbReference>